<dbReference type="InterPro" id="IPR018060">
    <property type="entry name" value="HTH_AraC"/>
</dbReference>
<evidence type="ECO:0000256" key="1">
    <source>
        <dbReference type="ARBA" id="ARBA00023015"/>
    </source>
</evidence>
<dbReference type="PROSITE" id="PS01124">
    <property type="entry name" value="HTH_ARAC_FAMILY_2"/>
    <property type="match status" value="1"/>
</dbReference>
<dbReference type="PROSITE" id="PS00041">
    <property type="entry name" value="HTH_ARAC_FAMILY_1"/>
    <property type="match status" value="1"/>
</dbReference>
<name>A0A4R3YUL6_9GAMM</name>
<evidence type="ECO:0000259" key="5">
    <source>
        <dbReference type="PROSITE" id="PS01124"/>
    </source>
</evidence>
<dbReference type="Proteomes" id="UP000295645">
    <property type="component" value="Unassembled WGS sequence"/>
</dbReference>
<dbReference type="InterPro" id="IPR009057">
    <property type="entry name" value="Homeodomain-like_sf"/>
</dbReference>
<dbReference type="InterPro" id="IPR020449">
    <property type="entry name" value="Tscrpt_reg_AraC-type_HTH"/>
</dbReference>
<dbReference type="Gene3D" id="1.10.10.60">
    <property type="entry name" value="Homeodomain-like"/>
    <property type="match status" value="2"/>
</dbReference>
<evidence type="ECO:0000313" key="6">
    <source>
        <dbReference type="EMBL" id="TCV96240.1"/>
    </source>
</evidence>
<dbReference type="InterPro" id="IPR050204">
    <property type="entry name" value="AraC_XylS_family_regulators"/>
</dbReference>
<dbReference type="GO" id="GO:0003700">
    <property type="term" value="F:DNA-binding transcription factor activity"/>
    <property type="evidence" value="ECO:0007669"/>
    <property type="project" value="InterPro"/>
</dbReference>
<accession>A0A4R3YUL6</accession>
<dbReference type="AlphaFoldDB" id="A0A4R3YUL6"/>
<dbReference type="PANTHER" id="PTHR46796">
    <property type="entry name" value="HTH-TYPE TRANSCRIPTIONAL ACTIVATOR RHAS-RELATED"/>
    <property type="match status" value="1"/>
</dbReference>
<dbReference type="InterPro" id="IPR018062">
    <property type="entry name" value="HTH_AraC-typ_CS"/>
</dbReference>
<evidence type="ECO:0000256" key="4">
    <source>
        <dbReference type="ARBA" id="ARBA00023163"/>
    </source>
</evidence>
<organism evidence="6 7">
    <name type="scientific">Luteibacter rhizovicinus</name>
    <dbReference type="NCBI Taxonomy" id="242606"/>
    <lineage>
        <taxon>Bacteria</taxon>
        <taxon>Pseudomonadati</taxon>
        <taxon>Pseudomonadota</taxon>
        <taxon>Gammaproteobacteria</taxon>
        <taxon>Lysobacterales</taxon>
        <taxon>Rhodanobacteraceae</taxon>
        <taxon>Luteibacter</taxon>
    </lineage>
</organism>
<keyword evidence="3" id="KW-0010">Activator</keyword>
<dbReference type="InterPro" id="IPR037923">
    <property type="entry name" value="HTH-like"/>
</dbReference>
<dbReference type="EMBL" id="SMCS01000002">
    <property type="protein sequence ID" value="TCV96240.1"/>
    <property type="molecule type" value="Genomic_DNA"/>
</dbReference>
<keyword evidence="7" id="KW-1185">Reference proteome</keyword>
<comment type="caution">
    <text evidence="6">The sequence shown here is derived from an EMBL/GenBank/DDBJ whole genome shotgun (WGS) entry which is preliminary data.</text>
</comment>
<dbReference type="SUPFAM" id="SSF51215">
    <property type="entry name" value="Regulatory protein AraC"/>
    <property type="match status" value="1"/>
</dbReference>
<proteinExistence type="predicted"/>
<dbReference type="Pfam" id="PF12833">
    <property type="entry name" value="HTH_18"/>
    <property type="match status" value="1"/>
</dbReference>
<keyword evidence="2" id="KW-0238">DNA-binding</keyword>
<dbReference type="GO" id="GO:0043565">
    <property type="term" value="F:sequence-specific DNA binding"/>
    <property type="evidence" value="ECO:0007669"/>
    <property type="project" value="InterPro"/>
</dbReference>
<keyword evidence="4" id="KW-0804">Transcription</keyword>
<evidence type="ECO:0000256" key="2">
    <source>
        <dbReference type="ARBA" id="ARBA00023125"/>
    </source>
</evidence>
<keyword evidence="1" id="KW-0805">Transcription regulation</keyword>
<feature type="domain" description="HTH araC/xylS-type" evidence="5">
    <location>
        <begin position="138"/>
        <end position="236"/>
    </location>
</feature>
<gene>
    <name evidence="6" type="ORF">EC912_102590</name>
</gene>
<dbReference type="SMART" id="SM00342">
    <property type="entry name" value="HTH_ARAC"/>
    <property type="match status" value="1"/>
</dbReference>
<sequence>MMDAHQHDEAWFCLVLAGGYEERIRSRANDHLPGDLLYCPAHAVHEQRFGAAGARKLLFSPDENLQALLREHGVHLDEAPSVRRSARLLHIGDRLAAELEIDDPFASLSAQGLALELVAALGRGFNDRADPSPPLWLRRLRDCLHDDPAADVSLDRLAAVAGRHPVHVSRSFHAFYGVPVGDYVRRLRVEKAAVLLRSTRRPLIDIAIECGFAGAAQFSRSFRAAFDSTPSSYRKAVR</sequence>
<evidence type="ECO:0000313" key="7">
    <source>
        <dbReference type="Proteomes" id="UP000295645"/>
    </source>
</evidence>
<dbReference type="SUPFAM" id="SSF46689">
    <property type="entry name" value="Homeodomain-like"/>
    <property type="match status" value="2"/>
</dbReference>
<reference evidence="6 7" key="1">
    <citation type="submission" date="2019-03" db="EMBL/GenBank/DDBJ databases">
        <title>Above-ground endophytic microbial communities from plants in different locations in the United States.</title>
        <authorList>
            <person name="Frank C."/>
        </authorList>
    </citation>
    <scope>NUCLEOTIDE SEQUENCE [LARGE SCALE GENOMIC DNA]</scope>
    <source>
        <strain evidence="6 7">LP_13_YM</strain>
    </source>
</reference>
<evidence type="ECO:0000256" key="3">
    <source>
        <dbReference type="ARBA" id="ARBA00023159"/>
    </source>
</evidence>
<dbReference type="PRINTS" id="PR00032">
    <property type="entry name" value="HTHARAC"/>
</dbReference>
<protein>
    <submittedName>
        <fullName evidence="6">AraC family transcriptional regulator</fullName>
    </submittedName>
</protein>